<proteinExistence type="predicted"/>
<name>A0A452Z864_AEGTS</name>
<reference evidence="2" key="1">
    <citation type="journal article" date="2014" name="Science">
        <title>Ancient hybridizations among the ancestral genomes of bread wheat.</title>
        <authorList>
            <consortium name="International Wheat Genome Sequencing Consortium,"/>
            <person name="Marcussen T."/>
            <person name="Sandve S.R."/>
            <person name="Heier L."/>
            <person name="Spannagl M."/>
            <person name="Pfeifer M."/>
            <person name="Jakobsen K.S."/>
            <person name="Wulff B.B."/>
            <person name="Steuernagel B."/>
            <person name="Mayer K.F."/>
            <person name="Olsen O.A."/>
        </authorList>
    </citation>
    <scope>NUCLEOTIDE SEQUENCE [LARGE SCALE GENOMIC DNA]</scope>
    <source>
        <strain evidence="2">cv. AL8/78</strain>
    </source>
</reference>
<reference evidence="2" key="2">
    <citation type="journal article" date="2017" name="Nat. Plants">
        <title>The Aegilops tauschii genome reveals multiple impacts of transposons.</title>
        <authorList>
            <person name="Zhao G."/>
            <person name="Zou C."/>
            <person name="Li K."/>
            <person name="Wang K."/>
            <person name="Li T."/>
            <person name="Gao L."/>
            <person name="Zhang X."/>
            <person name="Wang H."/>
            <person name="Yang Z."/>
            <person name="Liu X."/>
            <person name="Jiang W."/>
            <person name="Mao L."/>
            <person name="Kong X."/>
            <person name="Jiao Y."/>
            <person name="Jia J."/>
        </authorList>
    </citation>
    <scope>NUCLEOTIDE SEQUENCE [LARGE SCALE GENOMIC DNA]</scope>
    <source>
        <strain evidence="2">cv. AL8/78</strain>
    </source>
</reference>
<accession>A0A452Z864</accession>
<dbReference type="AlphaFoldDB" id="A0A452Z864"/>
<dbReference type="EnsemblPlants" id="AET1Gv20668200.1">
    <property type="protein sequence ID" value="AET1Gv20668200.1"/>
    <property type="gene ID" value="AET1Gv20668200"/>
</dbReference>
<organism evidence="1 2">
    <name type="scientific">Aegilops tauschii subsp. strangulata</name>
    <name type="common">Goatgrass</name>
    <dbReference type="NCBI Taxonomy" id="200361"/>
    <lineage>
        <taxon>Eukaryota</taxon>
        <taxon>Viridiplantae</taxon>
        <taxon>Streptophyta</taxon>
        <taxon>Embryophyta</taxon>
        <taxon>Tracheophyta</taxon>
        <taxon>Spermatophyta</taxon>
        <taxon>Magnoliopsida</taxon>
        <taxon>Liliopsida</taxon>
        <taxon>Poales</taxon>
        <taxon>Poaceae</taxon>
        <taxon>BOP clade</taxon>
        <taxon>Pooideae</taxon>
        <taxon>Triticodae</taxon>
        <taxon>Triticeae</taxon>
        <taxon>Triticinae</taxon>
        <taxon>Aegilops</taxon>
    </lineage>
</organism>
<protein>
    <submittedName>
        <fullName evidence="1">Uncharacterized protein</fullName>
    </submittedName>
</protein>
<reference evidence="1" key="5">
    <citation type="journal article" date="2021" name="G3 (Bethesda)">
        <title>Aegilops tauschii genome assembly Aet v5.0 features greater sequence contiguity and improved annotation.</title>
        <authorList>
            <person name="Wang L."/>
            <person name="Zhu T."/>
            <person name="Rodriguez J.C."/>
            <person name="Deal K.R."/>
            <person name="Dubcovsky J."/>
            <person name="McGuire P.E."/>
            <person name="Lux T."/>
            <person name="Spannagl M."/>
            <person name="Mayer K.F.X."/>
            <person name="Baldrich P."/>
            <person name="Meyers B.C."/>
            <person name="Huo N."/>
            <person name="Gu Y.Q."/>
            <person name="Zhou H."/>
            <person name="Devos K.M."/>
            <person name="Bennetzen J.L."/>
            <person name="Unver T."/>
            <person name="Budak H."/>
            <person name="Gulick P.J."/>
            <person name="Galiba G."/>
            <person name="Kalapos B."/>
            <person name="Nelson D.R."/>
            <person name="Li P."/>
            <person name="You F.M."/>
            <person name="Luo M.C."/>
            <person name="Dvorak J."/>
        </authorList>
    </citation>
    <scope>NUCLEOTIDE SEQUENCE [LARGE SCALE GENOMIC DNA]</scope>
    <source>
        <strain evidence="1">cv. AL8/78</strain>
    </source>
</reference>
<evidence type="ECO:0000313" key="1">
    <source>
        <dbReference type="EnsemblPlants" id="AET1Gv20668200.1"/>
    </source>
</evidence>
<keyword evidence="2" id="KW-1185">Reference proteome</keyword>
<evidence type="ECO:0000313" key="2">
    <source>
        <dbReference type="Proteomes" id="UP000015105"/>
    </source>
</evidence>
<reference evidence="1" key="3">
    <citation type="journal article" date="2017" name="Nature">
        <title>Genome sequence of the progenitor of the wheat D genome Aegilops tauschii.</title>
        <authorList>
            <person name="Luo M.C."/>
            <person name="Gu Y.Q."/>
            <person name="Puiu D."/>
            <person name="Wang H."/>
            <person name="Twardziok S.O."/>
            <person name="Deal K.R."/>
            <person name="Huo N."/>
            <person name="Zhu T."/>
            <person name="Wang L."/>
            <person name="Wang Y."/>
            <person name="McGuire P.E."/>
            <person name="Liu S."/>
            <person name="Long H."/>
            <person name="Ramasamy R.K."/>
            <person name="Rodriguez J.C."/>
            <person name="Van S.L."/>
            <person name="Yuan L."/>
            <person name="Wang Z."/>
            <person name="Xia Z."/>
            <person name="Xiao L."/>
            <person name="Anderson O.D."/>
            <person name="Ouyang S."/>
            <person name="Liang Y."/>
            <person name="Zimin A.V."/>
            <person name="Pertea G."/>
            <person name="Qi P."/>
            <person name="Bennetzen J.L."/>
            <person name="Dai X."/>
            <person name="Dawson M.W."/>
            <person name="Muller H.G."/>
            <person name="Kugler K."/>
            <person name="Rivarola-Duarte L."/>
            <person name="Spannagl M."/>
            <person name="Mayer K.F.X."/>
            <person name="Lu F.H."/>
            <person name="Bevan M.W."/>
            <person name="Leroy P."/>
            <person name="Li P."/>
            <person name="You F.M."/>
            <person name="Sun Q."/>
            <person name="Liu Z."/>
            <person name="Lyons E."/>
            <person name="Wicker T."/>
            <person name="Salzberg S.L."/>
            <person name="Devos K.M."/>
            <person name="Dvorak J."/>
        </authorList>
    </citation>
    <scope>NUCLEOTIDE SEQUENCE [LARGE SCALE GENOMIC DNA]</scope>
    <source>
        <strain evidence="1">cv. AL8/78</strain>
    </source>
</reference>
<dbReference type="Gramene" id="AET1Gv20668200.1">
    <property type="protein sequence ID" value="AET1Gv20668200.1"/>
    <property type="gene ID" value="AET1Gv20668200"/>
</dbReference>
<dbReference type="Proteomes" id="UP000015105">
    <property type="component" value="Chromosome 1D"/>
</dbReference>
<sequence>MQTWTPLGKPRDEERMTKTMAKIRYIQTEARQVADQE</sequence>
<reference evidence="1" key="4">
    <citation type="submission" date="2019-03" db="UniProtKB">
        <authorList>
            <consortium name="EnsemblPlants"/>
        </authorList>
    </citation>
    <scope>IDENTIFICATION</scope>
</reference>